<comment type="caution">
    <text evidence="4">The sequence shown here is derived from an EMBL/GenBank/DDBJ whole genome shotgun (WGS) entry which is preliminary data.</text>
</comment>
<proteinExistence type="predicted"/>
<feature type="signal peptide" evidence="3">
    <location>
        <begin position="1"/>
        <end position="18"/>
    </location>
</feature>
<keyword evidence="2" id="KW-0812">Transmembrane</keyword>
<evidence type="ECO:0000256" key="1">
    <source>
        <dbReference type="SAM" id="MobiDB-lite"/>
    </source>
</evidence>
<evidence type="ECO:0000313" key="5">
    <source>
        <dbReference type="Proteomes" id="UP001107558"/>
    </source>
</evidence>
<feature type="compositionally biased region" description="Basic and acidic residues" evidence="1">
    <location>
        <begin position="443"/>
        <end position="468"/>
    </location>
</feature>
<feature type="chain" id="PRO_5039885554" evidence="3">
    <location>
        <begin position="19"/>
        <end position="607"/>
    </location>
</feature>
<evidence type="ECO:0000256" key="2">
    <source>
        <dbReference type="SAM" id="Phobius"/>
    </source>
</evidence>
<protein>
    <submittedName>
        <fullName evidence="4">Uncharacterized protein</fullName>
    </submittedName>
</protein>
<keyword evidence="3" id="KW-0732">Signal</keyword>
<feature type="region of interest" description="Disordered" evidence="1">
    <location>
        <begin position="443"/>
        <end position="470"/>
    </location>
</feature>
<evidence type="ECO:0000256" key="3">
    <source>
        <dbReference type="SAM" id="SignalP"/>
    </source>
</evidence>
<feature type="transmembrane region" description="Helical" evidence="2">
    <location>
        <begin position="531"/>
        <end position="557"/>
    </location>
</feature>
<keyword evidence="5" id="KW-1185">Reference proteome</keyword>
<sequence>MMRILLIFVSFSCAAILASPVDVTQSKEIEVKTDLSSSLISDVEAEADSDDIARSKKQIELPKTICHQIQGVDGNSFLHCGQEPAPAATQLTNTFLPAPAQFQQHFAPVSSNNQPDENFMKPGNYFNPPQQNYQYNQQQFVPQSNYNDARQSAATLEKAKTEMAKKVTAAEQRAKSAYENQMINNYYQQQNQNYGNFRASAPESIASNVPANLPDPQAQARAAYENAQMQAQAFAAYENERAAFENEARFAPGLPPPPPPPVHVPEQPKVSCGSNLLLSCTPSVQSVPCQAAHVHHESPKPEMSYYRSSYQFQQPIINSYDYARNAPTYNPQHYGPQVGHLLNFLHLSSCFPTNEEIKFSTNESSVTKESVIITTIGTSLHNSSTASLVHDNSSNITTIESTIETVKLENTTEPSSAFKSTDDSLNTSKIATVNCNNNGIKTLDEKPEESEKKIKTSKEPMQTKETNSDKTLSTFKISSKSEIFTTTTTFQKFYSTKESQNFMESEMSTTEHEDSSEIIKNLQNQLKDLRFLFFITTSSLSVIIIVTIGIIIAISLFCKKNTIVKVNGKVPTDEEIKVIMDEFDGKKVEEKKEEIKVCDDFEFDEEY</sequence>
<dbReference type="AlphaFoldDB" id="A0A9J6BG75"/>
<gene>
    <name evidence="4" type="ORF">PVAND_016535</name>
</gene>
<dbReference type="Proteomes" id="UP001107558">
    <property type="component" value="Chromosome 4"/>
</dbReference>
<accession>A0A9J6BG75</accession>
<name>A0A9J6BG75_POLVA</name>
<keyword evidence="2" id="KW-0472">Membrane</keyword>
<evidence type="ECO:0000313" key="4">
    <source>
        <dbReference type="EMBL" id="KAG5668599.1"/>
    </source>
</evidence>
<keyword evidence="2" id="KW-1133">Transmembrane helix</keyword>
<dbReference type="EMBL" id="JADBJN010000004">
    <property type="protein sequence ID" value="KAG5668599.1"/>
    <property type="molecule type" value="Genomic_DNA"/>
</dbReference>
<organism evidence="4 5">
    <name type="scientific">Polypedilum vanderplanki</name>
    <name type="common">Sleeping chironomid midge</name>
    <dbReference type="NCBI Taxonomy" id="319348"/>
    <lineage>
        <taxon>Eukaryota</taxon>
        <taxon>Metazoa</taxon>
        <taxon>Ecdysozoa</taxon>
        <taxon>Arthropoda</taxon>
        <taxon>Hexapoda</taxon>
        <taxon>Insecta</taxon>
        <taxon>Pterygota</taxon>
        <taxon>Neoptera</taxon>
        <taxon>Endopterygota</taxon>
        <taxon>Diptera</taxon>
        <taxon>Nematocera</taxon>
        <taxon>Chironomoidea</taxon>
        <taxon>Chironomidae</taxon>
        <taxon>Chironominae</taxon>
        <taxon>Polypedilum</taxon>
        <taxon>Polypedilum</taxon>
    </lineage>
</organism>
<reference evidence="4" key="1">
    <citation type="submission" date="2021-03" db="EMBL/GenBank/DDBJ databases">
        <title>Chromosome level genome of the anhydrobiotic midge Polypedilum vanderplanki.</title>
        <authorList>
            <person name="Yoshida Y."/>
            <person name="Kikawada T."/>
            <person name="Gusev O."/>
        </authorList>
    </citation>
    <scope>NUCLEOTIDE SEQUENCE</scope>
    <source>
        <strain evidence="4">NIAS01</strain>
        <tissue evidence="4">Whole body or cell culture</tissue>
    </source>
</reference>